<organism evidence="1 2">
    <name type="scientific">Lachnoanaerobaculum umeaense</name>
    <dbReference type="NCBI Taxonomy" id="617123"/>
    <lineage>
        <taxon>Bacteria</taxon>
        <taxon>Bacillati</taxon>
        <taxon>Bacillota</taxon>
        <taxon>Clostridia</taxon>
        <taxon>Lachnospirales</taxon>
        <taxon>Lachnospiraceae</taxon>
        <taxon>Lachnoanaerobaculum</taxon>
    </lineage>
</organism>
<dbReference type="Gene3D" id="3.40.50.300">
    <property type="entry name" value="P-loop containing nucleotide triphosphate hydrolases"/>
    <property type="match status" value="1"/>
</dbReference>
<dbReference type="SUPFAM" id="SSF52540">
    <property type="entry name" value="P-loop containing nucleoside triphosphate hydrolases"/>
    <property type="match status" value="1"/>
</dbReference>
<dbReference type="RefSeq" id="WP_111524633.1">
    <property type="nucleotide sequence ID" value="NZ_CP032364.1"/>
</dbReference>
<protein>
    <submittedName>
        <fullName evidence="1">AAA family ATPase</fullName>
    </submittedName>
</protein>
<dbReference type="KEGG" id="lua:D4A81_08775"/>
<proteinExistence type="predicted"/>
<dbReference type="Gene3D" id="3.40.50.10850">
    <property type="entry name" value="Ntrc-like two-domain protein"/>
    <property type="match status" value="1"/>
</dbReference>
<dbReference type="OrthoDB" id="1846722at2"/>
<dbReference type="Proteomes" id="UP000265562">
    <property type="component" value="Chromosome"/>
</dbReference>
<sequence length="352" mass="39762">MKIRLALIDSDKDYRKRLSDFYIKNYHDRIEILTFSSLDSFENNRGNKTIDVMLVAEDIEEDLSLYNGKISIAYLSDRDLIERKNNIKTINKFKKPDKIYKEILNILADGANGDIAYKFNDGNHTTVEVFMSVNGGAGATSLAIAYGKKLAMKGIPTLYLNFETLNSSGIFLEGESNVGFDEIIYAIKSKKQSVSLKIESNVLQTVEGLDFFNEARIALDMLEMNDDDIATLIQELQSMGKYKHIIIDSSLNIGSRLNVFSKLAHKIVLVFEETKFGIKKMSDLNEALQLLENGGNIDITNKLTIICNKVSDVNHVSIPPNLYVREFIKNYSVENSDLTNILAQVPFLENLR</sequence>
<keyword evidence="2" id="KW-1185">Reference proteome</keyword>
<dbReference type="InterPro" id="IPR049086">
    <property type="entry name" value="TadZ-like_ARD"/>
</dbReference>
<dbReference type="Pfam" id="PF21194">
    <property type="entry name" value="TadZ-like_ARD"/>
    <property type="match status" value="1"/>
</dbReference>
<dbReference type="AlphaFoldDB" id="A0A385Q0Z8"/>
<gene>
    <name evidence="1" type="ORF">D4A81_08775</name>
</gene>
<dbReference type="InterPro" id="IPR027417">
    <property type="entry name" value="P-loop_NTPase"/>
</dbReference>
<reference evidence="1 2" key="1">
    <citation type="submission" date="2018-09" db="EMBL/GenBank/DDBJ databases">
        <title>Genome sequencing of Lachnoanaerobaculum umeaense DSM 23576.</title>
        <authorList>
            <person name="Kook J.-K."/>
            <person name="Park S.-N."/>
            <person name="Lim Y.K."/>
        </authorList>
    </citation>
    <scope>NUCLEOTIDE SEQUENCE [LARGE SCALE GENOMIC DNA]</scope>
    <source>
        <strain evidence="2">DSM 23576 \ CCUG 58757</strain>
    </source>
</reference>
<dbReference type="EMBL" id="CP032364">
    <property type="protein sequence ID" value="AYB00029.1"/>
    <property type="molecule type" value="Genomic_DNA"/>
</dbReference>
<evidence type="ECO:0000313" key="1">
    <source>
        <dbReference type="EMBL" id="AYB00029.1"/>
    </source>
</evidence>
<name>A0A385Q0Z8_9FIRM</name>
<accession>A0A385Q0Z8</accession>
<evidence type="ECO:0000313" key="2">
    <source>
        <dbReference type="Proteomes" id="UP000265562"/>
    </source>
</evidence>